<reference evidence="1" key="1">
    <citation type="submission" date="2019-11" db="EMBL/GenBank/DDBJ databases">
        <authorList>
            <person name="Feng L."/>
        </authorList>
    </citation>
    <scope>NUCLEOTIDE SEQUENCE</scope>
    <source>
        <strain evidence="1">IbartlettiiLFYP30</strain>
    </source>
</reference>
<proteinExistence type="predicted"/>
<dbReference type="RefSeq" id="WP_024037724.1">
    <property type="nucleotide sequence ID" value="NZ_CACRUE010000031.1"/>
</dbReference>
<protein>
    <recommendedName>
        <fullName evidence="2">DUF3783 domain-containing protein</fullName>
    </recommendedName>
</protein>
<dbReference type="EMBL" id="CACRUE010000031">
    <property type="protein sequence ID" value="VYU23307.1"/>
    <property type="molecule type" value="Genomic_DNA"/>
</dbReference>
<sequence>MTFKKINENEQNNIHDRSCIILVNFNNKEAAAIKTVSSFAGIKDRIVLTSKNGNTKIKDILDGNISDDNENTWSEKAIIFNNISTNRVSGFLDGLKKMKIRRPLTAMVTEVSIDWKLDTLIYNLKEERKSIAKGQVVDHSK</sequence>
<evidence type="ECO:0000313" key="1">
    <source>
        <dbReference type="EMBL" id="VYU23307.1"/>
    </source>
</evidence>
<accession>A0A6N3DC87</accession>
<organism evidence="1">
    <name type="scientific">Intestinibacter bartlettii</name>
    <dbReference type="NCBI Taxonomy" id="261299"/>
    <lineage>
        <taxon>Bacteria</taxon>
        <taxon>Bacillati</taxon>
        <taxon>Bacillota</taxon>
        <taxon>Clostridia</taxon>
        <taxon>Peptostreptococcales</taxon>
        <taxon>Peptostreptococcaceae</taxon>
        <taxon>Intestinibacter</taxon>
    </lineage>
</organism>
<dbReference type="InterPro" id="IPR016621">
    <property type="entry name" value="UCP014543"/>
</dbReference>
<evidence type="ECO:0008006" key="2">
    <source>
        <dbReference type="Google" id="ProtNLM"/>
    </source>
</evidence>
<gene>
    <name evidence="1" type="ORF">IBLFYP30_02087</name>
</gene>
<dbReference type="Pfam" id="PF12646">
    <property type="entry name" value="DUF3783"/>
    <property type="match status" value="1"/>
</dbReference>
<dbReference type="AlphaFoldDB" id="A0A6N3DC87"/>
<name>A0A6N3DC87_9FIRM</name>